<organism evidence="2 3">
    <name type="scientific">Streptococcus cristatus</name>
    <dbReference type="NCBI Taxonomy" id="45634"/>
    <lineage>
        <taxon>Bacteria</taxon>
        <taxon>Bacillati</taxon>
        <taxon>Bacillota</taxon>
        <taxon>Bacilli</taxon>
        <taxon>Lactobacillales</taxon>
        <taxon>Streptococcaceae</taxon>
        <taxon>Streptococcus</taxon>
    </lineage>
</organism>
<gene>
    <name evidence="2" type="ORF">D8794_02505</name>
</gene>
<dbReference type="EMBL" id="RJPQ01000002">
    <property type="protein sequence ID" value="RSJ87107.1"/>
    <property type="molecule type" value="Genomic_DNA"/>
</dbReference>
<proteinExistence type="predicted"/>
<evidence type="ECO:0000256" key="1">
    <source>
        <dbReference type="SAM" id="Phobius"/>
    </source>
</evidence>
<reference evidence="2 3" key="1">
    <citation type="submission" date="2018-11" db="EMBL/GenBank/DDBJ databases">
        <title>Species Designations Belie Phenotypic and Genotypic Heterogeneity in Oral Streptococci.</title>
        <authorList>
            <person name="Velsko I."/>
        </authorList>
    </citation>
    <scope>NUCLEOTIDE SEQUENCE [LARGE SCALE GENOMIC DNA]</scope>
    <source>
        <strain evidence="2 3">A54</strain>
    </source>
</reference>
<feature type="transmembrane region" description="Helical" evidence="1">
    <location>
        <begin position="9"/>
        <end position="27"/>
    </location>
</feature>
<evidence type="ECO:0000313" key="2">
    <source>
        <dbReference type="EMBL" id="RSJ87107.1"/>
    </source>
</evidence>
<accession>A0A428GVE6</accession>
<keyword evidence="1" id="KW-1133">Transmembrane helix</keyword>
<dbReference type="RefSeq" id="WP_125383768.1">
    <property type="nucleotide sequence ID" value="NZ_RJPO01000002.1"/>
</dbReference>
<dbReference type="Proteomes" id="UP000277890">
    <property type="component" value="Unassembled WGS sequence"/>
</dbReference>
<comment type="caution">
    <text evidence="2">The sequence shown here is derived from an EMBL/GenBank/DDBJ whole genome shotgun (WGS) entry which is preliminary data.</text>
</comment>
<dbReference type="AlphaFoldDB" id="A0A428GVE6"/>
<sequence>MNQTRLKKLLKISSFFLFAFVTYHVYYQSLVPHLTARNEEDARLSQSKYQIAYGQVKDFQKIGNFALAIDMFGDVQQKEGYIIAQNYRIPKTQDPSEGQAFYDKEKSEYFYQIDIYKEDEGIQSLRKIDVRDILLKEKKKYKIISTAKIDAFDSPTKAPYLEIGLEEINGDARTFSLIIDLQTLESRITRLIGSSSEEKITSRTNRELSVVRANPVFAERLKNLSFVIDTDDTITMRPYQGGELINLYQEYPHIFEMAKKGSFTIYPQFQYKEDLTQQVSNFANLFNYPGEAPFWSAQQKQDYVADRALKQTKDLSTPLSYDFFMERVKEEGKLNAVEGMIPIGFDINTGEIVSVDFKKGPVYLQNFDLEDHIDSLGFIDSNYSYIRDVRFDQVSIDTAMSYKLGRKSVSDYSRLIEDSKINKPKETRYITWLQYKTNNNVHESDMNIVKGIVDQGILYKIFSIFSLEEGQMTVNQTGTNSNLAVGKTKILVQNGHPLLDSLQFETTDMPSLNHDEMIQSGRIIYVLIDGQLRQVKVPEEK</sequence>
<keyword evidence="1" id="KW-0812">Transmembrane</keyword>
<keyword evidence="1" id="KW-0472">Membrane</keyword>
<evidence type="ECO:0000313" key="3">
    <source>
        <dbReference type="Proteomes" id="UP000277890"/>
    </source>
</evidence>
<name>A0A428GVE6_STRCR</name>
<protein>
    <submittedName>
        <fullName evidence="2">Uncharacterized protein</fullName>
    </submittedName>
</protein>